<keyword evidence="3" id="KW-1185">Reference proteome</keyword>
<dbReference type="InterPro" id="IPR056935">
    <property type="entry name" value="Rv0428c-like_C"/>
</dbReference>
<dbReference type="InterPro" id="IPR056934">
    <property type="entry name" value="SH3_Rv0428c"/>
</dbReference>
<reference evidence="2 3" key="1">
    <citation type="submission" date="2022-11" db="EMBL/GenBank/DDBJ databases">
        <title>Mycobacterium sp. nov.</title>
        <authorList>
            <person name="Papic B."/>
            <person name="Spicic S."/>
            <person name="Duvnjak S."/>
        </authorList>
    </citation>
    <scope>NUCLEOTIDE SEQUENCE [LARGE SCALE GENOMIC DNA]</scope>
    <source>
        <strain evidence="2 3">CVI_P4</strain>
    </source>
</reference>
<gene>
    <name evidence="2" type="ORF">ORI27_28295</name>
</gene>
<dbReference type="Gene3D" id="3.40.630.30">
    <property type="match status" value="1"/>
</dbReference>
<organism evidence="2 3">
    <name type="scientific">Mycobacterium pinniadriaticum</name>
    <dbReference type="NCBI Taxonomy" id="2994102"/>
    <lineage>
        <taxon>Bacteria</taxon>
        <taxon>Bacillati</taxon>
        <taxon>Actinomycetota</taxon>
        <taxon>Actinomycetes</taxon>
        <taxon>Mycobacteriales</taxon>
        <taxon>Mycobacteriaceae</taxon>
        <taxon>Mycobacterium</taxon>
    </lineage>
</organism>
<dbReference type="InterPro" id="IPR016181">
    <property type="entry name" value="Acyl_CoA_acyltransferase"/>
</dbReference>
<sequence>MTSLPLVGSRVRIRYRLPAGTTPPMADVIGELRAAHPVIVVRTKSDGLVEVRPDDVVAVRELSVVPVRASEIRAVEHAAALAWPGTEQSWQDGWLLRAGGGYTSRANSAVPLSFWATTATIPAIIDWYRERELTPWLALPERLLPIRADGVKHTRVMVTDLAETEPEPAVTLLGSPDAAWLACYERDVPADVLTAVVDGEAVFAAAREPGGRDAAAARGAITDAPDGTRWLGISAVHVGAEQRRRGHARRLCLALQAWGVQHGATRVYVQVLSENTGAITLYHSLGFRLHHHHRYVDARSLTTRTL</sequence>
<dbReference type="Pfam" id="PF24553">
    <property type="entry name" value="Rv0428c_C"/>
    <property type="match status" value="1"/>
</dbReference>
<dbReference type="InterPro" id="IPR000182">
    <property type="entry name" value="GNAT_dom"/>
</dbReference>
<evidence type="ECO:0000313" key="2">
    <source>
        <dbReference type="EMBL" id="MCX2940599.1"/>
    </source>
</evidence>
<name>A0ABT3SN73_9MYCO</name>
<dbReference type="RefSeq" id="WP_266000452.1">
    <property type="nucleotide sequence ID" value="NZ_JAPJDN010000043.1"/>
</dbReference>
<dbReference type="PROSITE" id="PS51186">
    <property type="entry name" value="GNAT"/>
    <property type="match status" value="1"/>
</dbReference>
<dbReference type="Pfam" id="PF24551">
    <property type="entry name" value="SH3_Rv0428c"/>
    <property type="match status" value="1"/>
</dbReference>
<dbReference type="SUPFAM" id="SSF55729">
    <property type="entry name" value="Acyl-CoA N-acyltransferases (Nat)"/>
    <property type="match status" value="1"/>
</dbReference>
<proteinExistence type="predicted"/>
<dbReference type="EMBL" id="JAPJDO010000043">
    <property type="protein sequence ID" value="MCX2940599.1"/>
    <property type="molecule type" value="Genomic_DNA"/>
</dbReference>
<dbReference type="CDD" id="cd04301">
    <property type="entry name" value="NAT_SF"/>
    <property type="match status" value="1"/>
</dbReference>
<evidence type="ECO:0000313" key="3">
    <source>
        <dbReference type="Proteomes" id="UP001300745"/>
    </source>
</evidence>
<dbReference type="Proteomes" id="UP001300745">
    <property type="component" value="Unassembled WGS sequence"/>
</dbReference>
<feature type="domain" description="N-acetyltransferase" evidence="1">
    <location>
        <begin position="151"/>
        <end position="302"/>
    </location>
</feature>
<evidence type="ECO:0000259" key="1">
    <source>
        <dbReference type="PROSITE" id="PS51186"/>
    </source>
</evidence>
<accession>A0ABT3SN73</accession>
<protein>
    <submittedName>
        <fullName evidence="2">GNAT family N-acetyltransferase</fullName>
    </submittedName>
</protein>
<comment type="caution">
    <text evidence="2">The sequence shown here is derived from an EMBL/GenBank/DDBJ whole genome shotgun (WGS) entry which is preliminary data.</text>
</comment>